<dbReference type="PROSITE" id="PS00912">
    <property type="entry name" value="DHODEHASE_2"/>
    <property type="match status" value="1"/>
</dbReference>
<dbReference type="GO" id="GO:0006207">
    <property type="term" value="P:'de novo' pyrimidine nucleobase biosynthetic process"/>
    <property type="evidence" value="ECO:0007669"/>
    <property type="project" value="InterPro"/>
</dbReference>
<dbReference type="GO" id="GO:0005737">
    <property type="term" value="C:cytoplasm"/>
    <property type="evidence" value="ECO:0007669"/>
    <property type="project" value="UniProtKB-SubCell"/>
</dbReference>
<comment type="catalytic activity">
    <reaction evidence="12">
        <text>(S)-dihydroorotate + A = orotate + AH2</text>
        <dbReference type="Rhea" id="RHEA:18073"/>
        <dbReference type="ChEBI" id="CHEBI:13193"/>
        <dbReference type="ChEBI" id="CHEBI:17499"/>
        <dbReference type="ChEBI" id="CHEBI:30839"/>
        <dbReference type="ChEBI" id="CHEBI:30864"/>
    </reaction>
</comment>
<feature type="binding site" evidence="12">
    <location>
        <position position="98"/>
    </location>
    <ligand>
        <name>FMN</name>
        <dbReference type="ChEBI" id="CHEBI:58210"/>
    </ligand>
</feature>
<dbReference type="Proteomes" id="UP000886891">
    <property type="component" value="Unassembled WGS sequence"/>
</dbReference>
<evidence type="ECO:0000313" key="14">
    <source>
        <dbReference type="EMBL" id="HIV00162.1"/>
    </source>
</evidence>
<dbReference type="GO" id="GO:0004589">
    <property type="term" value="F:dihydroorotate dehydrogenase (NAD+) activity"/>
    <property type="evidence" value="ECO:0007669"/>
    <property type="project" value="UniProtKB-EC"/>
</dbReference>
<feature type="binding site" evidence="12">
    <location>
        <begin position="44"/>
        <end position="45"/>
    </location>
    <ligand>
        <name>FMN</name>
        <dbReference type="ChEBI" id="CHEBI:58210"/>
    </ligand>
</feature>
<keyword evidence="5 12" id="KW-0963">Cytoplasm</keyword>
<evidence type="ECO:0000256" key="12">
    <source>
        <dbReference type="HAMAP-Rule" id="MF_00224"/>
    </source>
</evidence>
<dbReference type="Gene3D" id="3.20.20.70">
    <property type="entry name" value="Aldolase class I"/>
    <property type="match status" value="1"/>
</dbReference>
<feature type="binding site" evidence="12">
    <location>
        <position position="163"/>
    </location>
    <ligand>
        <name>FMN</name>
        <dbReference type="ChEBI" id="CHEBI:58210"/>
    </ligand>
</feature>
<feature type="binding site" evidence="12">
    <location>
        <position position="124"/>
    </location>
    <ligand>
        <name>substrate</name>
    </ligand>
</feature>
<evidence type="ECO:0000256" key="10">
    <source>
        <dbReference type="ARBA" id="ARBA00023027"/>
    </source>
</evidence>
<comment type="subcellular location">
    <subcellularLocation>
        <location evidence="2 12">Cytoplasm</location>
    </subcellularLocation>
</comment>
<dbReference type="CDD" id="cd04740">
    <property type="entry name" value="DHOD_1B_like"/>
    <property type="match status" value="1"/>
</dbReference>
<dbReference type="InterPro" id="IPR050074">
    <property type="entry name" value="DHO_dehydrogenase"/>
</dbReference>
<evidence type="ECO:0000256" key="4">
    <source>
        <dbReference type="ARBA" id="ARBA00008008"/>
    </source>
</evidence>
<feature type="domain" description="Dihydroorotate dehydrogenase catalytic" evidence="13">
    <location>
        <begin position="4"/>
        <end position="284"/>
    </location>
</feature>
<reference evidence="14" key="1">
    <citation type="submission" date="2020-10" db="EMBL/GenBank/DDBJ databases">
        <authorList>
            <person name="Gilroy R."/>
        </authorList>
    </citation>
    <scope>NUCLEOTIDE SEQUENCE</scope>
    <source>
        <strain evidence="14">23406</strain>
    </source>
</reference>
<dbReference type="PANTHER" id="PTHR48109">
    <property type="entry name" value="DIHYDROOROTATE DEHYDROGENASE (QUINONE), MITOCHONDRIAL-RELATED"/>
    <property type="match status" value="1"/>
</dbReference>
<keyword evidence="8 12" id="KW-0665">Pyrimidine biosynthesis</keyword>
<evidence type="ECO:0000256" key="8">
    <source>
        <dbReference type="ARBA" id="ARBA00022975"/>
    </source>
</evidence>
<keyword evidence="6 12" id="KW-0285">Flavoprotein</keyword>
<dbReference type="FunFam" id="3.20.20.70:FF:000027">
    <property type="entry name" value="Dihydropyrimidine dehydrogenase [NADP(+)]"/>
    <property type="match status" value="1"/>
</dbReference>
<keyword evidence="7 12" id="KW-0288">FMN</keyword>
<feature type="binding site" evidence="12">
    <location>
        <position position="44"/>
    </location>
    <ligand>
        <name>substrate</name>
    </ligand>
</feature>
<comment type="pathway">
    <text evidence="3">Pyrimidine metabolism; UMP biosynthesis via de novo pathway; orotate from (S)-dihydroorotate (NAD(+) route): step 1/1.</text>
</comment>
<evidence type="ECO:0000256" key="2">
    <source>
        <dbReference type="ARBA" id="ARBA00004496"/>
    </source>
</evidence>
<keyword evidence="10" id="KW-0520">NAD</keyword>
<dbReference type="InterPro" id="IPR005720">
    <property type="entry name" value="Dihydroorotate_DH_cat"/>
</dbReference>
<dbReference type="NCBIfam" id="TIGR01037">
    <property type="entry name" value="pyrD_sub1_fam"/>
    <property type="match status" value="1"/>
</dbReference>
<evidence type="ECO:0000256" key="7">
    <source>
        <dbReference type="ARBA" id="ARBA00022643"/>
    </source>
</evidence>
<dbReference type="InterPro" id="IPR049622">
    <property type="entry name" value="Dihydroorotate_DH_I"/>
</dbReference>
<dbReference type="EC" id="1.3.-.-" evidence="12"/>
<gene>
    <name evidence="12" type="primary">pyrD</name>
    <name evidence="14" type="ORF">IAB14_03485</name>
</gene>
<dbReference type="InterPro" id="IPR012135">
    <property type="entry name" value="Dihydroorotate_DH_1_2"/>
</dbReference>
<comment type="function">
    <text evidence="1">Catalyzes the conversion of dihydroorotate to orotate with NAD(+) as electron acceptor.</text>
</comment>
<reference evidence="14" key="2">
    <citation type="journal article" date="2021" name="PeerJ">
        <title>Extensive microbial diversity within the chicken gut microbiome revealed by metagenomics and culture.</title>
        <authorList>
            <person name="Gilroy R."/>
            <person name="Ravi A."/>
            <person name="Getino M."/>
            <person name="Pursley I."/>
            <person name="Horton D.L."/>
            <person name="Alikhan N.F."/>
            <person name="Baker D."/>
            <person name="Gharbi K."/>
            <person name="Hall N."/>
            <person name="Watson M."/>
            <person name="Adriaenssens E.M."/>
            <person name="Foster-Nyarko E."/>
            <person name="Jarju S."/>
            <person name="Secka A."/>
            <person name="Antonio M."/>
            <person name="Oren A."/>
            <person name="Chaudhuri R.R."/>
            <person name="La Ragione R."/>
            <person name="Hildebrand F."/>
            <person name="Pallen M.J."/>
        </authorList>
    </citation>
    <scope>NUCLEOTIDE SEQUENCE</scope>
    <source>
        <strain evidence="14">23406</strain>
    </source>
</reference>
<dbReference type="SUPFAM" id="SSF51395">
    <property type="entry name" value="FMN-linked oxidoreductases"/>
    <property type="match status" value="1"/>
</dbReference>
<feature type="binding site" evidence="12">
    <location>
        <position position="20"/>
    </location>
    <ligand>
        <name>FMN</name>
        <dbReference type="ChEBI" id="CHEBI:58210"/>
    </ligand>
</feature>
<dbReference type="PANTHER" id="PTHR48109:SF1">
    <property type="entry name" value="DIHYDROOROTATE DEHYDROGENASE (FUMARATE)"/>
    <property type="match status" value="1"/>
</dbReference>
<evidence type="ECO:0000256" key="9">
    <source>
        <dbReference type="ARBA" id="ARBA00023002"/>
    </source>
</evidence>
<protein>
    <recommendedName>
        <fullName evidence="12">Dihydroorotate dehydrogenase</fullName>
        <shortName evidence="12">DHOD</shortName>
        <shortName evidence="12">DHODase</shortName>
        <shortName evidence="12">DHOdehase</shortName>
        <ecNumber evidence="12">1.3.-.-</ecNumber>
    </recommendedName>
</protein>
<feature type="binding site" evidence="12">
    <location>
        <begin position="68"/>
        <end position="72"/>
    </location>
    <ligand>
        <name>substrate</name>
    </ligand>
</feature>
<evidence type="ECO:0000313" key="15">
    <source>
        <dbReference type="Proteomes" id="UP000886891"/>
    </source>
</evidence>
<comment type="catalytic activity">
    <reaction evidence="11">
        <text>(S)-dihydroorotate + NAD(+) = orotate + NADH + H(+)</text>
        <dbReference type="Rhea" id="RHEA:13513"/>
        <dbReference type="ChEBI" id="CHEBI:15378"/>
        <dbReference type="ChEBI" id="CHEBI:30839"/>
        <dbReference type="ChEBI" id="CHEBI:30864"/>
        <dbReference type="ChEBI" id="CHEBI:57540"/>
        <dbReference type="ChEBI" id="CHEBI:57945"/>
        <dbReference type="EC" id="1.3.1.14"/>
    </reaction>
</comment>
<dbReference type="GO" id="GO:0044205">
    <property type="term" value="P:'de novo' UMP biosynthetic process"/>
    <property type="evidence" value="ECO:0007669"/>
    <property type="project" value="UniProtKB-UniRule"/>
</dbReference>
<evidence type="ECO:0000259" key="13">
    <source>
        <dbReference type="Pfam" id="PF01180"/>
    </source>
</evidence>
<dbReference type="Pfam" id="PF01180">
    <property type="entry name" value="DHO_dh"/>
    <property type="match status" value="1"/>
</dbReference>
<dbReference type="HAMAP" id="MF_00224">
    <property type="entry name" value="DHO_dh_type1"/>
    <property type="match status" value="1"/>
</dbReference>
<dbReference type="EMBL" id="DVOH01000024">
    <property type="protein sequence ID" value="HIV00162.1"/>
    <property type="molecule type" value="Genomic_DNA"/>
</dbReference>
<evidence type="ECO:0000256" key="3">
    <source>
        <dbReference type="ARBA" id="ARBA00004715"/>
    </source>
</evidence>
<comment type="caution">
    <text evidence="14">The sequence shown here is derived from an EMBL/GenBank/DDBJ whole genome shotgun (WGS) entry which is preliminary data.</text>
</comment>
<accession>A0A9D1SXS0</accession>
<feature type="binding site" evidence="12">
    <location>
        <position position="215"/>
    </location>
    <ligand>
        <name>FMN</name>
        <dbReference type="ChEBI" id="CHEBI:58210"/>
    </ligand>
</feature>
<comment type="similarity">
    <text evidence="4 12">Belongs to the dihydroorotate dehydrogenase family. Type 1 subfamily.</text>
</comment>
<feature type="binding site" evidence="12">
    <location>
        <begin position="190"/>
        <end position="191"/>
    </location>
    <ligand>
        <name>substrate</name>
    </ligand>
</feature>
<feature type="binding site" evidence="12">
    <location>
        <begin position="241"/>
        <end position="242"/>
    </location>
    <ligand>
        <name>FMN</name>
        <dbReference type="ChEBI" id="CHEBI:58210"/>
    </ligand>
</feature>
<dbReference type="NCBIfam" id="NF005574">
    <property type="entry name" value="PRK07259.1"/>
    <property type="match status" value="1"/>
</dbReference>
<feature type="active site" description="Nucleophile" evidence="12">
    <location>
        <position position="127"/>
    </location>
</feature>
<organism evidence="14 15">
    <name type="scientific">Candidatus Stercoripulliclostridium merdipullorum</name>
    <dbReference type="NCBI Taxonomy" id="2840952"/>
    <lineage>
        <taxon>Bacteria</taxon>
        <taxon>Bacillati</taxon>
        <taxon>Bacillota</taxon>
        <taxon>Clostridia</taxon>
        <taxon>Eubacteriales</taxon>
        <taxon>Candidatus Stercoripulliclostridium</taxon>
    </lineage>
</organism>
<dbReference type="InterPro" id="IPR024920">
    <property type="entry name" value="Dihydroorotate_DH_1"/>
</dbReference>
<dbReference type="InterPro" id="IPR013785">
    <property type="entry name" value="Aldolase_TIM"/>
</dbReference>
<dbReference type="PROSITE" id="PS00911">
    <property type="entry name" value="DHODEHASE_1"/>
    <property type="match status" value="1"/>
</dbReference>
<evidence type="ECO:0000256" key="1">
    <source>
        <dbReference type="ARBA" id="ARBA00003616"/>
    </source>
</evidence>
<evidence type="ECO:0000256" key="6">
    <source>
        <dbReference type="ARBA" id="ARBA00022630"/>
    </source>
</evidence>
<proteinExistence type="inferred from homology"/>
<dbReference type="AlphaFoldDB" id="A0A9D1SXS0"/>
<feature type="binding site" evidence="12">
    <location>
        <position position="189"/>
    </location>
    <ligand>
        <name>FMN</name>
        <dbReference type="ChEBI" id="CHEBI:58210"/>
    </ligand>
</feature>
<feature type="binding site" evidence="12">
    <location>
        <begin position="263"/>
        <end position="264"/>
    </location>
    <ligand>
        <name>FMN</name>
        <dbReference type="ChEBI" id="CHEBI:58210"/>
    </ligand>
</feature>
<dbReference type="PIRSF" id="PIRSF000164">
    <property type="entry name" value="DHO_oxidase"/>
    <property type="match status" value="1"/>
</dbReference>
<feature type="binding site" evidence="12">
    <location>
        <position position="124"/>
    </location>
    <ligand>
        <name>FMN</name>
        <dbReference type="ChEBI" id="CHEBI:58210"/>
    </ligand>
</feature>
<comment type="cofactor">
    <cofactor evidence="12">
        <name>FMN</name>
        <dbReference type="ChEBI" id="CHEBI:58210"/>
    </cofactor>
    <text evidence="12">Binds 1 FMN per subunit.</text>
</comment>
<evidence type="ECO:0000256" key="11">
    <source>
        <dbReference type="ARBA" id="ARBA00048996"/>
    </source>
</evidence>
<dbReference type="InterPro" id="IPR001295">
    <property type="entry name" value="Dihydroorotate_DH_CS"/>
</dbReference>
<keyword evidence="9 12" id="KW-0560">Oxidoreductase</keyword>
<sequence length="302" mass="32189">MNTQVEICGVTFQNPLIAASGTFGFGREYAELYPLSEIGGISTKGLTREKRDGNPTPRIAECTAGMLNAVGLQNPGVERFLAEDLAWLKAQGTVVIANIAGSVEEDYVAMAKRLDGKVDMLELNISCPNVKCGGIAFGIYPESIEAITRAVKQECKKTPLIVKLSPNVASIPLNAKAAERGGADAISLVNTFTGLAIDLKRRRPIIANVTGGVSGRAIKPIALRMVWEAANAVTIPVIGMGGIATGEDVLEFMTVGARAVQIGSENIFDPMAMPRIKREMIAAMQRLGIEDVNDIVSTLQLY</sequence>
<name>A0A9D1SXS0_9FIRM</name>
<dbReference type="InterPro" id="IPR033888">
    <property type="entry name" value="DHOD_1B"/>
</dbReference>
<evidence type="ECO:0000256" key="5">
    <source>
        <dbReference type="ARBA" id="ARBA00022490"/>
    </source>
</evidence>